<evidence type="ECO:0000256" key="2">
    <source>
        <dbReference type="ARBA" id="ARBA00005417"/>
    </source>
</evidence>
<organism evidence="9">
    <name type="scientific">uncultured Acetobacteraceae bacterium</name>
    <dbReference type="NCBI Taxonomy" id="169975"/>
    <lineage>
        <taxon>Bacteria</taxon>
        <taxon>Pseudomonadati</taxon>
        <taxon>Pseudomonadota</taxon>
        <taxon>Alphaproteobacteria</taxon>
        <taxon>Acetobacterales</taxon>
        <taxon>Acetobacteraceae</taxon>
        <taxon>environmental samples</taxon>
    </lineage>
</organism>
<evidence type="ECO:0000256" key="5">
    <source>
        <dbReference type="ARBA" id="ARBA00022741"/>
    </source>
</evidence>
<dbReference type="Pfam" id="PF08352">
    <property type="entry name" value="oligo_HPY"/>
    <property type="match status" value="1"/>
</dbReference>
<dbReference type="InterPro" id="IPR050388">
    <property type="entry name" value="ABC_Ni/Peptide_Import"/>
</dbReference>
<dbReference type="FunFam" id="3.40.50.300:FF:000016">
    <property type="entry name" value="Oligopeptide ABC transporter ATP-binding component"/>
    <property type="match status" value="1"/>
</dbReference>
<dbReference type="InterPro" id="IPR013563">
    <property type="entry name" value="Oligopep_ABC_C"/>
</dbReference>
<keyword evidence="7" id="KW-0472">Membrane</keyword>
<dbReference type="GO" id="GO:0055085">
    <property type="term" value="P:transmembrane transport"/>
    <property type="evidence" value="ECO:0007669"/>
    <property type="project" value="UniProtKB-ARBA"/>
</dbReference>
<dbReference type="GO" id="GO:0005886">
    <property type="term" value="C:plasma membrane"/>
    <property type="evidence" value="ECO:0007669"/>
    <property type="project" value="UniProtKB-SubCell"/>
</dbReference>
<accession>A0A6J4H4A7</accession>
<dbReference type="SMART" id="SM00382">
    <property type="entry name" value="AAA"/>
    <property type="match status" value="1"/>
</dbReference>
<dbReference type="SUPFAM" id="SSF52540">
    <property type="entry name" value="P-loop containing nucleoside triphosphate hydrolases"/>
    <property type="match status" value="1"/>
</dbReference>
<evidence type="ECO:0000256" key="1">
    <source>
        <dbReference type="ARBA" id="ARBA00004417"/>
    </source>
</evidence>
<name>A0A6J4H4A7_9PROT</name>
<dbReference type="NCBIfam" id="TIGR01727">
    <property type="entry name" value="oligo_HPY"/>
    <property type="match status" value="1"/>
</dbReference>
<dbReference type="PANTHER" id="PTHR43297:SF2">
    <property type="entry name" value="DIPEPTIDE TRANSPORT ATP-BINDING PROTEIN DPPD"/>
    <property type="match status" value="1"/>
</dbReference>
<keyword evidence="6 9" id="KW-0067">ATP-binding</keyword>
<dbReference type="InterPro" id="IPR003439">
    <property type="entry name" value="ABC_transporter-like_ATP-bd"/>
</dbReference>
<evidence type="ECO:0000256" key="6">
    <source>
        <dbReference type="ARBA" id="ARBA00022840"/>
    </source>
</evidence>
<dbReference type="GO" id="GO:0005524">
    <property type="term" value="F:ATP binding"/>
    <property type="evidence" value="ECO:0007669"/>
    <property type="project" value="UniProtKB-KW"/>
</dbReference>
<comment type="similarity">
    <text evidence="2">Belongs to the ABC transporter superfamily.</text>
</comment>
<feature type="domain" description="ABC transporter" evidence="8">
    <location>
        <begin position="7"/>
        <end position="254"/>
    </location>
</feature>
<evidence type="ECO:0000256" key="7">
    <source>
        <dbReference type="ARBA" id="ARBA00023136"/>
    </source>
</evidence>
<evidence type="ECO:0000313" key="9">
    <source>
        <dbReference type="EMBL" id="CAA9213598.1"/>
    </source>
</evidence>
<dbReference type="PROSITE" id="PS50893">
    <property type="entry name" value="ABC_TRANSPORTER_2"/>
    <property type="match status" value="1"/>
</dbReference>
<gene>
    <name evidence="9" type="ORF">AVDCRST_MAG08-254</name>
</gene>
<keyword evidence="4" id="KW-1003">Cell membrane</keyword>
<dbReference type="PROSITE" id="PS00211">
    <property type="entry name" value="ABC_TRANSPORTER_1"/>
    <property type="match status" value="1"/>
</dbReference>
<reference evidence="9" key="1">
    <citation type="submission" date="2020-02" db="EMBL/GenBank/DDBJ databases">
        <authorList>
            <person name="Meier V. D."/>
        </authorList>
    </citation>
    <scope>NUCLEOTIDE SEQUENCE</scope>
    <source>
        <strain evidence="9">AVDCRST_MAG08</strain>
    </source>
</reference>
<keyword evidence="3" id="KW-0813">Transport</keyword>
<dbReference type="EMBL" id="CADCTG010000025">
    <property type="protein sequence ID" value="CAA9213598.1"/>
    <property type="molecule type" value="Genomic_DNA"/>
</dbReference>
<dbReference type="InterPro" id="IPR027417">
    <property type="entry name" value="P-loop_NTPase"/>
</dbReference>
<dbReference type="InterPro" id="IPR017871">
    <property type="entry name" value="ABC_transporter-like_CS"/>
</dbReference>
<dbReference type="InterPro" id="IPR003593">
    <property type="entry name" value="AAA+_ATPase"/>
</dbReference>
<keyword evidence="5" id="KW-0547">Nucleotide-binding</keyword>
<comment type="subcellular location">
    <subcellularLocation>
        <location evidence="1">Cell inner membrane</location>
        <topology evidence="1">Peripheral membrane protein</topology>
    </subcellularLocation>
</comment>
<evidence type="ECO:0000256" key="4">
    <source>
        <dbReference type="ARBA" id="ARBA00022475"/>
    </source>
</evidence>
<proteinExistence type="inferred from homology"/>
<dbReference type="AlphaFoldDB" id="A0A6J4H4A7"/>
<dbReference type="Gene3D" id="3.40.50.300">
    <property type="entry name" value="P-loop containing nucleotide triphosphate hydrolases"/>
    <property type="match status" value="1"/>
</dbReference>
<protein>
    <submittedName>
        <fullName evidence="9">Oligopeptide transport ATP-binding protein OppD</fullName>
    </submittedName>
</protein>
<evidence type="ECO:0000259" key="8">
    <source>
        <dbReference type="PROSITE" id="PS50893"/>
    </source>
</evidence>
<dbReference type="GO" id="GO:0016887">
    <property type="term" value="F:ATP hydrolysis activity"/>
    <property type="evidence" value="ECO:0007669"/>
    <property type="project" value="InterPro"/>
</dbReference>
<dbReference type="Pfam" id="PF00005">
    <property type="entry name" value="ABC_tran"/>
    <property type="match status" value="1"/>
</dbReference>
<dbReference type="PANTHER" id="PTHR43297">
    <property type="entry name" value="OLIGOPEPTIDE TRANSPORT ATP-BINDING PROTEIN APPD"/>
    <property type="match status" value="1"/>
</dbReference>
<dbReference type="GO" id="GO:0015833">
    <property type="term" value="P:peptide transport"/>
    <property type="evidence" value="ECO:0007669"/>
    <property type="project" value="InterPro"/>
</dbReference>
<dbReference type="CDD" id="cd03257">
    <property type="entry name" value="ABC_NikE_OppD_transporters"/>
    <property type="match status" value="1"/>
</dbReference>
<sequence>MALLEVDRLQTHFRTPDGVNRAVDGVSFHVEAGETLAIVGESGCGKSVTAMSILRLIPEPPGKIAGAIRFNGRDLLTLSDREMRGIRGNDISMIFQEPMTSLNPVLNVGRQIGETLQLHQNMSRRQAEARAVEMLQLVGIPEAGRRVREYPHQLSGGMRQRVMIAIALACNPKLLIADEPTTALDVTIQAQILDLMRDLKHRVGAAIVLITHDLGVVAEVAERVVVMYAGRKVEEAPVGPLFRAPRHPYTQGLLGSMPKLGSSLTGEATRLAEIPGLVPSLKTKLEGCVFASRCPYVTDLCRKVAPALEEKAPGHAAACHYAPREGGALAA</sequence>
<evidence type="ECO:0000256" key="3">
    <source>
        <dbReference type="ARBA" id="ARBA00022448"/>
    </source>
</evidence>